<evidence type="ECO:0000313" key="3">
    <source>
        <dbReference type="Proteomes" id="UP001161757"/>
    </source>
</evidence>
<sequence length="101" mass="11113">MRFLKYDVMMNIGGQGTKDLDRERNQGNGQRAVILLLPICGFSSSLVPVCRAALSSSFFSKILGYPLEEMGIGDLVVGDGIKNDTWFTTAYVLFKLCLGRS</sequence>
<name>A0AAN6ENQ8_EXODE</name>
<organism evidence="2 3">
    <name type="scientific">Exophiala dermatitidis</name>
    <name type="common">Black yeast-like fungus</name>
    <name type="synonym">Wangiella dermatitidis</name>
    <dbReference type="NCBI Taxonomy" id="5970"/>
    <lineage>
        <taxon>Eukaryota</taxon>
        <taxon>Fungi</taxon>
        <taxon>Dikarya</taxon>
        <taxon>Ascomycota</taxon>
        <taxon>Pezizomycotina</taxon>
        <taxon>Eurotiomycetes</taxon>
        <taxon>Chaetothyriomycetidae</taxon>
        <taxon>Chaetothyriales</taxon>
        <taxon>Herpotrichiellaceae</taxon>
        <taxon>Exophiala</taxon>
    </lineage>
</organism>
<reference evidence="2" key="1">
    <citation type="submission" date="2023-01" db="EMBL/GenBank/DDBJ databases">
        <title>Exophiala dermititidis isolated from Cystic Fibrosis Patient.</title>
        <authorList>
            <person name="Kurbessoian T."/>
            <person name="Crocker A."/>
            <person name="Murante D."/>
            <person name="Hogan D.A."/>
            <person name="Stajich J.E."/>
        </authorList>
    </citation>
    <scope>NUCLEOTIDE SEQUENCE</scope>
    <source>
        <strain evidence="2">Ex8</strain>
    </source>
</reference>
<keyword evidence="1" id="KW-1133">Transmembrane helix</keyword>
<dbReference type="EMBL" id="JAJGCB010000017">
    <property type="protein sequence ID" value="KAJ8988760.1"/>
    <property type="molecule type" value="Genomic_DNA"/>
</dbReference>
<evidence type="ECO:0000313" key="2">
    <source>
        <dbReference type="EMBL" id="KAJ8988760.1"/>
    </source>
</evidence>
<accession>A0AAN6ENQ8</accession>
<protein>
    <submittedName>
        <fullName evidence="2">Uncharacterized protein</fullName>
    </submittedName>
</protein>
<dbReference type="Proteomes" id="UP001161757">
    <property type="component" value="Unassembled WGS sequence"/>
</dbReference>
<feature type="transmembrane region" description="Helical" evidence="1">
    <location>
        <begin position="32"/>
        <end position="54"/>
    </location>
</feature>
<gene>
    <name evidence="2" type="ORF">HRR80_007385</name>
</gene>
<keyword evidence="1" id="KW-0472">Membrane</keyword>
<comment type="caution">
    <text evidence="2">The sequence shown here is derived from an EMBL/GenBank/DDBJ whole genome shotgun (WGS) entry which is preliminary data.</text>
</comment>
<keyword evidence="1" id="KW-0812">Transmembrane</keyword>
<dbReference type="AlphaFoldDB" id="A0AAN6ENQ8"/>
<evidence type="ECO:0000256" key="1">
    <source>
        <dbReference type="SAM" id="Phobius"/>
    </source>
</evidence>
<proteinExistence type="predicted"/>